<keyword evidence="2 3" id="KW-0040">ANK repeat</keyword>
<dbReference type="PANTHER" id="PTHR24171:SF8">
    <property type="entry name" value="BRCA1-ASSOCIATED RING DOMAIN PROTEIN 1"/>
    <property type="match status" value="1"/>
</dbReference>
<dbReference type="Pfam" id="PF13857">
    <property type="entry name" value="Ank_5"/>
    <property type="match status" value="1"/>
</dbReference>
<reference evidence="4" key="1">
    <citation type="submission" date="2021-01" db="EMBL/GenBank/DDBJ databases">
        <authorList>
            <person name="Corre E."/>
            <person name="Pelletier E."/>
            <person name="Niang G."/>
            <person name="Scheremetjew M."/>
            <person name="Finn R."/>
            <person name="Kale V."/>
            <person name="Holt S."/>
            <person name="Cochrane G."/>
            <person name="Meng A."/>
            <person name="Brown T."/>
            <person name="Cohen L."/>
        </authorList>
    </citation>
    <scope>NUCLEOTIDE SEQUENCE</scope>
    <source>
        <strain evidence="4">UTEX LB 985</strain>
    </source>
</reference>
<protein>
    <submittedName>
        <fullName evidence="4">Uncharacterized protein</fullName>
    </submittedName>
</protein>
<dbReference type="SUPFAM" id="SSF48403">
    <property type="entry name" value="Ankyrin repeat"/>
    <property type="match status" value="1"/>
</dbReference>
<dbReference type="PROSITE" id="PS50088">
    <property type="entry name" value="ANK_REPEAT"/>
    <property type="match status" value="2"/>
</dbReference>
<dbReference type="AlphaFoldDB" id="A0A7S2CJ86"/>
<evidence type="ECO:0000256" key="1">
    <source>
        <dbReference type="ARBA" id="ARBA00022737"/>
    </source>
</evidence>
<keyword evidence="1" id="KW-0677">Repeat</keyword>
<dbReference type="PROSITE" id="PS50297">
    <property type="entry name" value="ANK_REP_REGION"/>
    <property type="match status" value="2"/>
</dbReference>
<dbReference type="GO" id="GO:0004842">
    <property type="term" value="F:ubiquitin-protein transferase activity"/>
    <property type="evidence" value="ECO:0007669"/>
    <property type="project" value="TreeGrafter"/>
</dbReference>
<accession>A0A7S2CJ86</accession>
<dbReference type="PRINTS" id="PR01415">
    <property type="entry name" value="ANKYRIN"/>
</dbReference>
<dbReference type="InterPro" id="IPR002110">
    <property type="entry name" value="Ankyrin_rpt"/>
</dbReference>
<dbReference type="GO" id="GO:0085020">
    <property type="term" value="P:protein K6-linked ubiquitination"/>
    <property type="evidence" value="ECO:0007669"/>
    <property type="project" value="TreeGrafter"/>
</dbReference>
<sequence length="182" mass="19011">MPMDTELHKCVKNGDTAIALDIINDGADVNALGAQGRTALHRALGGGYFECAKMLLDNGADPNIADAMKRTSLHWAVLGTGGEECAGLLFEVGAGNAMLNTPSKSGSTPLHCAITSGRAELARLLLDQGADPELKDETGKSAVELAKANGMKDLFSGRGSVKAKGRGFFSRRGSTHKKEVTL</sequence>
<dbReference type="EMBL" id="HBGU01016972">
    <property type="protein sequence ID" value="CAD9426855.1"/>
    <property type="molecule type" value="Transcribed_RNA"/>
</dbReference>
<feature type="repeat" description="ANK" evidence="3">
    <location>
        <begin position="35"/>
        <end position="67"/>
    </location>
</feature>
<dbReference type="Pfam" id="PF12796">
    <property type="entry name" value="Ank_2"/>
    <property type="match status" value="1"/>
</dbReference>
<dbReference type="InterPro" id="IPR036770">
    <property type="entry name" value="Ankyrin_rpt-contain_sf"/>
</dbReference>
<dbReference type="Gene3D" id="1.25.40.20">
    <property type="entry name" value="Ankyrin repeat-containing domain"/>
    <property type="match status" value="2"/>
</dbReference>
<name>A0A7S2CJ86_9EUKA</name>
<evidence type="ECO:0000256" key="2">
    <source>
        <dbReference type="ARBA" id="ARBA00023043"/>
    </source>
</evidence>
<dbReference type="PANTHER" id="PTHR24171">
    <property type="entry name" value="ANKYRIN REPEAT DOMAIN-CONTAINING PROTEIN 39-RELATED"/>
    <property type="match status" value="1"/>
</dbReference>
<evidence type="ECO:0000256" key="3">
    <source>
        <dbReference type="PROSITE-ProRule" id="PRU00023"/>
    </source>
</evidence>
<proteinExistence type="predicted"/>
<feature type="repeat" description="ANK" evidence="3">
    <location>
        <begin position="105"/>
        <end position="137"/>
    </location>
</feature>
<evidence type="ECO:0000313" key="4">
    <source>
        <dbReference type="EMBL" id="CAD9426855.1"/>
    </source>
</evidence>
<gene>
    <name evidence="4" type="ORF">CBRE1094_LOCUS9206</name>
</gene>
<dbReference type="SMART" id="SM00248">
    <property type="entry name" value="ANK"/>
    <property type="match status" value="4"/>
</dbReference>
<organism evidence="4">
    <name type="scientific">Haptolina brevifila</name>
    <dbReference type="NCBI Taxonomy" id="156173"/>
    <lineage>
        <taxon>Eukaryota</taxon>
        <taxon>Haptista</taxon>
        <taxon>Haptophyta</taxon>
        <taxon>Prymnesiophyceae</taxon>
        <taxon>Prymnesiales</taxon>
        <taxon>Prymnesiaceae</taxon>
        <taxon>Haptolina</taxon>
    </lineage>
</organism>